<dbReference type="SUPFAM" id="SSF54909">
    <property type="entry name" value="Dimeric alpha+beta barrel"/>
    <property type="match status" value="1"/>
</dbReference>
<dbReference type="AlphaFoldDB" id="A0A0U4F5W6"/>
<dbReference type="InterPro" id="IPR009874">
    <property type="entry name" value="DUF1428"/>
</dbReference>
<organism evidence="1 2">
    <name type="scientific">Lentibacillus amyloliquefaciens</name>
    <dbReference type="NCBI Taxonomy" id="1472767"/>
    <lineage>
        <taxon>Bacteria</taxon>
        <taxon>Bacillati</taxon>
        <taxon>Bacillota</taxon>
        <taxon>Bacilli</taxon>
        <taxon>Bacillales</taxon>
        <taxon>Bacillaceae</taxon>
        <taxon>Lentibacillus</taxon>
    </lineage>
</organism>
<dbReference type="KEGG" id="lao:AOX59_10460"/>
<dbReference type="InterPro" id="IPR011008">
    <property type="entry name" value="Dimeric_a/b-barrel"/>
</dbReference>
<evidence type="ECO:0000313" key="1">
    <source>
        <dbReference type="EMBL" id="ALX48982.1"/>
    </source>
</evidence>
<protein>
    <submittedName>
        <fullName evidence="1">Uncharacterized protein</fullName>
    </submittedName>
</protein>
<dbReference type="Proteomes" id="UP000050331">
    <property type="component" value="Chromosome"/>
</dbReference>
<evidence type="ECO:0000313" key="2">
    <source>
        <dbReference type="Proteomes" id="UP000050331"/>
    </source>
</evidence>
<sequence>MYTLIYLYRVKLESIETFIDMNHQAGEIYMSHGSLEEKTYQAEDLSGHHNYKGLIEVIQKEDDEVIFLVQSVFRNKSHYNDVMDQVSIRSDIRVIRSELGHTTDLSNVITATFATDGK</sequence>
<proteinExistence type="predicted"/>
<gene>
    <name evidence="1" type="ORF">AOX59_10460</name>
</gene>
<accession>A0A0U4F5W6</accession>
<reference evidence="1 2" key="1">
    <citation type="submission" date="2016-01" db="EMBL/GenBank/DDBJ databases">
        <title>Complete genome sequence of strain Lentibacillus amyloliquefaciens LAM0015T isolated from saline sediment.</title>
        <authorList>
            <person name="Wang J.-L."/>
            <person name="He M.-X."/>
        </authorList>
    </citation>
    <scope>NUCLEOTIDE SEQUENCE [LARGE SCALE GENOMIC DNA]</scope>
    <source>
        <strain evidence="1 2">LAM0015</strain>
    </source>
</reference>
<dbReference type="STRING" id="1472767.AOX59_10460"/>
<dbReference type="EMBL" id="CP013862">
    <property type="protein sequence ID" value="ALX48982.1"/>
    <property type="molecule type" value="Genomic_DNA"/>
</dbReference>
<dbReference type="Gene3D" id="3.30.70.100">
    <property type="match status" value="1"/>
</dbReference>
<name>A0A0U4F5W6_9BACI</name>
<keyword evidence="2" id="KW-1185">Reference proteome</keyword>
<dbReference type="Pfam" id="PF07237">
    <property type="entry name" value="DUF1428"/>
    <property type="match status" value="1"/>
</dbReference>
<dbReference type="RefSeq" id="WP_068445345.1">
    <property type="nucleotide sequence ID" value="NZ_CP013862.1"/>
</dbReference>